<keyword evidence="3" id="KW-1185">Reference proteome</keyword>
<evidence type="ECO:0000256" key="1">
    <source>
        <dbReference type="SAM" id="SignalP"/>
    </source>
</evidence>
<protein>
    <recommendedName>
        <fullName evidence="4">Hydrophobin</fullName>
    </recommendedName>
</protein>
<dbReference type="EMBL" id="KV417310">
    <property type="protein sequence ID" value="KZO92481.1"/>
    <property type="molecule type" value="Genomic_DNA"/>
</dbReference>
<evidence type="ECO:0000313" key="2">
    <source>
        <dbReference type="EMBL" id="KZO92481.1"/>
    </source>
</evidence>
<sequence>MRCFLRMLFGLSVLFGAMAALPGALSGRLGSKGSTNAERLARGLHPGRPNRLYDPTRVPSALNGRSSVLPSTCPSLYTPVCCDYVGLLENVPAGLITQVEYDYLLGLGEPNVLTVCIGYDQLLGGKTICPSNADIAACCNGITNYLGVISGIFCNAA</sequence>
<evidence type="ECO:0000313" key="3">
    <source>
        <dbReference type="Proteomes" id="UP000076738"/>
    </source>
</evidence>
<dbReference type="AlphaFoldDB" id="A0A167IBH5"/>
<proteinExistence type="predicted"/>
<organism evidence="2 3">
    <name type="scientific">Calocera viscosa (strain TUFC12733)</name>
    <dbReference type="NCBI Taxonomy" id="1330018"/>
    <lineage>
        <taxon>Eukaryota</taxon>
        <taxon>Fungi</taxon>
        <taxon>Dikarya</taxon>
        <taxon>Basidiomycota</taxon>
        <taxon>Agaricomycotina</taxon>
        <taxon>Dacrymycetes</taxon>
        <taxon>Dacrymycetales</taxon>
        <taxon>Dacrymycetaceae</taxon>
        <taxon>Calocera</taxon>
    </lineage>
</organism>
<evidence type="ECO:0008006" key="4">
    <source>
        <dbReference type="Google" id="ProtNLM"/>
    </source>
</evidence>
<dbReference type="OrthoDB" id="4584900at2759"/>
<gene>
    <name evidence="2" type="ORF">CALVIDRAFT_306956</name>
</gene>
<feature type="chain" id="PRO_5007888072" description="Hydrophobin" evidence="1">
    <location>
        <begin position="20"/>
        <end position="157"/>
    </location>
</feature>
<reference evidence="2 3" key="1">
    <citation type="journal article" date="2016" name="Mol. Biol. Evol.">
        <title>Comparative Genomics of Early-Diverging Mushroom-Forming Fungi Provides Insights into the Origins of Lignocellulose Decay Capabilities.</title>
        <authorList>
            <person name="Nagy L.G."/>
            <person name="Riley R."/>
            <person name="Tritt A."/>
            <person name="Adam C."/>
            <person name="Daum C."/>
            <person name="Floudas D."/>
            <person name="Sun H."/>
            <person name="Yadav J.S."/>
            <person name="Pangilinan J."/>
            <person name="Larsson K.H."/>
            <person name="Matsuura K."/>
            <person name="Barry K."/>
            <person name="Labutti K."/>
            <person name="Kuo R."/>
            <person name="Ohm R.A."/>
            <person name="Bhattacharya S.S."/>
            <person name="Shirouzu T."/>
            <person name="Yoshinaga Y."/>
            <person name="Martin F.M."/>
            <person name="Grigoriev I.V."/>
            <person name="Hibbett D.S."/>
        </authorList>
    </citation>
    <scope>NUCLEOTIDE SEQUENCE [LARGE SCALE GENOMIC DNA]</scope>
    <source>
        <strain evidence="2 3">TUFC12733</strain>
    </source>
</reference>
<name>A0A167IBH5_CALVF</name>
<dbReference type="Proteomes" id="UP000076738">
    <property type="component" value="Unassembled WGS sequence"/>
</dbReference>
<accession>A0A167IBH5</accession>
<feature type="signal peptide" evidence="1">
    <location>
        <begin position="1"/>
        <end position="19"/>
    </location>
</feature>
<keyword evidence="1" id="KW-0732">Signal</keyword>